<dbReference type="InterPro" id="IPR013783">
    <property type="entry name" value="Ig-like_fold"/>
</dbReference>
<comment type="caution">
    <text evidence="2">The sequence shown here is derived from an EMBL/GenBank/DDBJ whole genome shotgun (WGS) entry which is preliminary data.</text>
</comment>
<keyword evidence="1" id="KW-0812">Transmembrane</keyword>
<keyword evidence="1" id="KW-1133">Transmembrane helix</keyword>
<dbReference type="Proteomes" id="UP001634394">
    <property type="component" value="Unassembled WGS sequence"/>
</dbReference>
<keyword evidence="3" id="KW-1185">Reference proteome</keyword>
<dbReference type="EMBL" id="JBJQND010000002">
    <property type="protein sequence ID" value="KAL3884314.1"/>
    <property type="molecule type" value="Genomic_DNA"/>
</dbReference>
<feature type="transmembrane region" description="Helical" evidence="1">
    <location>
        <begin position="171"/>
        <end position="193"/>
    </location>
</feature>
<keyword evidence="1" id="KW-0472">Membrane</keyword>
<sequence>MTVHSVANLLITLAIGFGVIIVTGFECPVAKDPVRFIGDDANSAIFMWDCFLSPNESVLGVSWFKDNTSIAIARGSDFTPKGSYAGRVKRNGTYGISLHDISQKDSGHYNILVLLSSSLNENNDVVAACQSAYLPELPAEIWKYNDFKHQLHQIDGASSLCDQQGISRLDIGLICGLVAVTIISLVFASYFICRKRLCNMRRANMQRECMQNEDMQNQDMHKKDVQNEDTSMKPEELQTFELEGRDVALGQLN</sequence>
<dbReference type="Gene3D" id="2.60.40.10">
    <property type="entry name" value="Immunoglobulins"/>
    <property type="match status" value="1"/>
</dbReference>
<evidence type="ECO:0000313" key="3">
    <source>
        <dbReference type="Proteomes" id="UP001634394"/>
    </source>
</evidence>
<name>A0ABD3XDF9_SINWO</name>
<feature type="transmembrane region" description="Helical" evidence="1">
    <location>
        <begin position="7"/>
        <end position="25"/>
    </location>
</feature>
<evidence type="ECO:0000256" key="1">
    <source>
        <dbReference type="SAM" id="Phobius"/>
    </source>
</evidence>
<organism evidence="2 3">
    <name type="scientific">Sinanodonta woodiana</name>
    <name type="common">Chinese pond mussel</name>
    <name type="synonym">Anodonta woodiana</name>
    <dbReference type="NCBI Taxonomy" id="1069815"/>
    <lineage>
        <taxon>Eukaryota</taxon>
        <taxon>Metazoa</taxon>
        <taxon>Spiralia</taxon>
        <taxon>Lophotrochozoa</taxon>
        <taxon>Mollusca</taxon>
        <taxon>Bivalvia</taxon>
        <taxon>Autobranchia</taxon>
        <taxon>Heteroconchia</taxon>
        <taxon>Palaeoheterodonta</taxon>
        <taxon>Unionida</taxon>
        <taxon>Unionoidea</taxon>
        <taxon>Unionidae</taxon>
        <taxon>Unioninae</taxon>
        <taxon>Sinanodonta</taxon>
    </lineage>
</organism>
<proteinExistence type="predicted"/>
<accession>A0ABD3XDF9</accession>
<reference evidence="2 3" key="1">
    <citation type="submission" date="2024-11" db="EMBL/GenBank/DDBJ databases">
        <title>Chromosome-level genome assembly of the freshwater bivalve Anodonta woodiana.</title>
        <authorList>
            <person name="Chen X."/>
        </authorList>
    </citation>
    <scope>NUCLEOTIDE SEQUENCE [LARGE SCALE GENOMIC DNA]</scope>
    <source>
        <strain evidence="2">MN2024</strain>
        <tissue evidence="2">Gills</tissue>
    </source>
</reference>
<gene>
    <name evidence="2" type="ORF">ACJMK2_024461</name>
</gene>
<protein>
    <submittedName>
        <fullName evidence="2">Uncharacterized protein</fullName>
    </submittedName>
</protein>
<evidence type="ECO:0000313" key="2">
    <source>
        <dbReference type="EMBL" id="KAL3884314.1"/>
    </source>
</evidence>
<dbReference type="AlphaFoldDB" id="A0ABD3XDF9"/>